<dbReference type="RefSeq" id="WP_013766866.1">
    <property type="nucleotide sequence ID" value="NC_015510.1"/>
</dbReference>
<gene>
    <name evidence="3" type="ordered locus">Halhy_4488</name>
</gene>
<dbReference type="OrthoDB" id="9809364at2"/>
<keyword evidence="2" id="KW-0732">Signal</keyword>
<dbReference type="Proteomes" id="UP000008461">
    <property type="component" value="Chromosome"/>
</dbReference>
<organism evidence="3 4">
    <name type="scientific">Haliscomenobacter hydrossis (strain ATCC 27775 / DSM 1100 / LMG 10767 / O)</name>
    <dbReference type="NCBI Taxonomy" id="760192"/>
    <lineage>
        <taxon>Bacteria</taxon>
        <taxon>Pseudomonadati</taxon>
        <taxon>Bacteroidota</taxon>
        <taxon>Saprospiria</taxon>
        <taxon>Saprospirales</taxon>
        <taxon>Haliscomenobacteraceae</taxon>
        <taxon>Haliscomenobacter</taxon>
    </lineage>
</organism>
<dbReference type="InterPro" id="IPR011042">
    <property type="entry name" value="6-blade_b-propeller_TolB-like"/>
</dbReference>
<dbReference type="Gene3D" id="2.120.10.30">
    <property type="entry name" value="TolB, C-terminal domain"/>
    <property type="match status" value="1"/>
</dbReference>
<feature type="signal peptide" evidence="2">
    <location>
        <begin position="1"/>
        <end position="28"/>
    </location>
</feature>
<dbReference type="EMBL" id="CP002691">
    <property type="protein sequence ID" value="AEE52328.1"/>
    <property type="molecule type" value="Genomic_DNA"/>
</dbReference>
<dbReference type="HOGENOM" id="CLU_059007_0_0_10"/>
<evidence type="ECO:0000313" key="4">
    <source>
        <dbReference type="Proteomes" id="UP000008461"/>
    </source>
</evidence>
<protein>
    <submittedName>
        <fullName evidence="3">WD40-like beta Propeller containing protein</fullName>
    </submittedName>
</protein>
<dbReference type="KEGG" id="hhy:Halhy_4488"/>
<evidence type="ECO:0000313" key="3">
    <source>
        <dbReference type="EMBL" id="AEE52328.1"/>
    </source>
</evidence>
<dbReference type="eggNOG" id="COG0823">
    <property type="taxonomic scope" value="Bacteria"/>
</dbReference>
<sequence>MQKYMLSSIGAFSLCLLFSFFTTTNVSAQIAELFAPGVISDGGVFGLTLSPDGKTAVFVRAYGGRDSLHLFISRLENGNWSTPVRAPFSTLGKNWNDIDPAFSPDGKFLLFNSNRPLAGRPKADFDIWGVKRTQTGWGEAYHLGDVINTDSSDIYATVANSGNIYFSSNRAGGLGKLDLYMSVYRNGAYQSPQNLGAEINTQNHDSNPFISPKEDYLIFWRQDPDGYGASDLYISFRKKNTWTKALNLGPAINTEIGEFCPFIQPKGKKLFFSRTRVNGAVRVENIYSIDFSAKQFRSVQK</sequence>
<dbReference type="SUPFAM" id="SSF82171">
    <property type="entry name" value="DPP6 N-terminal domain-like"/>
    <property type="match status" value="1"/>
</dbReference>
<evidence type="ECO:0000256" key="1">
    <source>
        <dbReference type="ARBA" id="ARBA00009820"/>
    </source>
</evidence>
<name>F4KS83_HALH1</name>
<dbReference type="AlphaFoldDB" id="F4KS83"/>
<dbReference type="Pfam" id="PF07676">
    <property type="entry name" value="PD40"/>
    <property type="match status" value="4"/>
</dbReference>
<dbReference type="InterPro" id="IPR011659">
    <property type="entry name" value="WD40"/>
</dbReference>
<accession>F4KS83</accession>
<reference key="2">
    <citation type="submission" date="2011-04" db="EMBL/GenBank/DDBJ databases">
        <title>Complete sequence of chromosome of Haliscomenobacter hydrossis DSM 1100.</title>
        <authorList>
            <consortium name="US DOE Joint Genome Institute (JGI-PGF)"/>
            <person name="Lucas S."/>
            <person name="Han J."/>
            <person name="Lapidus A."/>
            <person name="Bruce D."/>
            <person name="Goodwin L."/>
            <person name="Pitluck S."/>
            <person name="Peters L."/>
            <person name="Kyrpides N."/>
            <person name="Mavromatis K."/>
            <person name="Ivanova N."/>
            <person name="Ovchinnikova G."/>
            <person name="Pagani I."/>
            <person name="Daligault H."/>
            <person name="Detter J.C."/>
            <person name="Han C."/>
            <person name="Land M."/>
            <person name="Hauser L."/>
            <person name="Markowitz V."/>
            <person name="Cheng J.-F."/>
            <person name="Hugenholtz P."/>
            <person name="Woyke T."/>
            <person name="Wu D."/>
            <person name="Verbarg S."/>
            <person name="Frueling A."/>
            <person name="Brambilla E."/>
            <person name="Klenk H.-P."/>
            <person name="Eisen J.A."/>
        </authorList>
    </citation>
    <scope>NUCLEOTIDE SEQUENCE</scope>
    <source>
        <strain>DSM 1100</strain>
    </source>
</reference>
<keyword evidence="4" id="KW-1185">Reference proteome</keyword>
<feature type="chain" id="PRO_5003310261" evidence="2">
    <location>
        <begin position="29"/>
        <end position="301"/>
    </location>
</feature>
<reference evidence="3 4" key="1">
    <citation type="journal article" date="2011" name="Stand. Genomic Sci.">
        <title>Complete genome sequence of Haliscomenobacter hydrossis type strain (O).</title>
        <authorList>
            <consortium name="US DOE Joint Genome Institute (JGI-PGF)"/>
            <person name="Daligault H."/>
            <person name="Lapidus A."/>
            <person name="Zeytun A."/>
            <person name="Nolan M."/>
            <person name="Lucas S."/>
            <person name="Del Rio T.G."/>
            <person name="Tice H."/>
            <person name="Cheng J.F."/>
            <person name="Tapia R."/>
            <person name="Han C."/>
            <person name="Goodwin L."/>
            <person name="Pitluck S."/>
            <person name="Liolios K."/>
            <person name="Pagani I."/>
            <person name="Ivanova N."/>
            <person name="Huntemann M."/>
            <person name="Mavromatis K."/>
            <person name="Mikhailova N."/>
            <person name="Pati A."/>
            <person name="Chen A."/>
            <person name="Palaniappan K."/>
            <person name="Land M."/>
            <person name="Hauser L."/>
            <person name="Brambilla E.M."/>
            <person name="Rohde M."/>
            <person name="Verbarg S."/>
            <person name="Goker M."/>
            <person name="Bristow J."/>
            <person name="Eisen J.A."/>
            <person name="Markowitz V."/>
            <person name="Hugenholtz P."/>
            <person name="Kyrpides N.C."/>
            <person name="Klenk H.P."/>
            <person name="Woyke T."/>
        </authorList>
    </citation>
    <scope>NUCLEOTIDE SEQUENCE [LARGE SCALE GENOMIC DNA]</scope>
    <source>
        <strain evidence="4">ATCC 27775 / DSM 1100 / LMG 10767 / O</strain>
    </source>
</reference>
<dbReference type="PANTHER" id="PTHR36842">
    <property type="entry name" value="PROTEIN TOLB HOMOLOG"/>
    <property type="match status" value="1"/>
</dbReference>
<evidence type="ECO:0000256" key="2">
    <source>
        <dbReference type="SAM" id="SignalP"/>
    </source>
</evidence>
<dbReference type="STRING" id="760192.Halhy_4488"/>
<dbReference type="PANTHER" id="PTHR36842:SF1">
    <property type="entry name" value="PROTEIN TOLB"/>
    <property type="match status" value="1"/>
</dbReference>
<comment type="similarity">
    <text evidence="1">Belongs to the TolB family.</text>
</comment>
<proteinExistence type="inferred from homology"/>